<feature type="region of interest" description="Disordered" evidence="10">
    <location>
        <begin position="309"/>
        <end position="330"/>
    </location>
</feature>
<evidence type="ECO:0000256" key="10">
    <source>
        <dbReference type="SAM" id="MobiDB-lite"/>
    </source>
</evidence>
<feature type="domain" description="ABC transporter" evidence="11">
    <location>
        <begin position="5"/>
        <end position="235"/>
    </location>
</feature>
<keyword evidence="8" id="KW-0046">Antibiotic resistance</keyword>
<dbReference type="Pfam" id="PF00005">
    <property type="entry name" value="ABC_tran"/>
    <property type="match status" value="1"/>
</dbReference>
<dbReference type="InterPro" id="IPR050763">
    <property type="entry name" value="ABC_transporter_ATP-binding"/>
</dbReference>
<reference evidence="12" key="1">
    <citation type="submission" date="2022-10" db="EMBL/GenBank/DDBJ databases">
        <title>Genome sequence of Actinomyces israelii ATCC 10048.</title>
        <authorList>
            <person name="Watt R.M."/>
            <person name="Tong W.M."/>
        </authorList>
    </citation>
    <scope>NUCLEOTIDE SEQUENCE</scope>
    <source>
        <strain evidence="12">ATCC 10048</strain>
    </source>
</reference>
<dbReference type="Proteomes" id="UP001072034">
    <property type="component" value="Unassembled WGS sequence"/>
</dbReference>
<organism evidence="12 13">
    <name type="scientific">Actinomyces israelii</name>
    <dbReference type="NCBI Taxonomy" id="1659"/>
    <lineage>
        <taxon>Bacteria</taxon>
        <taxon>Bacillati</taxon>
        <taxon>Actinomycetota</taxon>
        <taxon>Actinomycetes</taxon>
        <taxon>Actinomycetales</taxon>
        <taxon>Actinomycetaceae</taxon>
        <taxon>Actinomyces</taxon>
    </lineage>
</organism>
<evidence type="ECO:0000256" key="3">
    <source>
        <dbReference type="ARBA" id="ARBA00022475"/>
    </source>
</evidence>
<dbReference type="InterPro" id="IPR003593">
    <property type="entry name" value="AAA+_ATPase"/>
</dbReference>
<dbReference type="InterPro" id="IPR017871">
    <property type="entry name" value="ABC_transporter-like_CS"/>
</dbReference>
<keyword evidence="2" id="KW-0813">Transport</keyword>
<keyword evidence="7" id="KW-0472">Membrane</keyword>
<dbReference type="PROSITE" id="PS50893">
    <property type="entry name" value="ABC_TRANSPORTER_2"/>
    <property type="match status" value="1"/>
</dbReference>
<dbReference type="GO" id="GO:0005524">
    <property type="term" value="F:ATP binding"/>
    <property type="evidence" value="ECO:0007669"/>
    <property type="project" value="UniProtKB-KW"/>
</dbReference>
<evidence type="ECO:0000256" key="7">
    <source>
        <dbReference type="ARBA" id="ARBA00023136"/>
    </source>
</evidence>
<evidence type="ECO:0000256" key="4">
    <source>
        <dbReference type="ARBA" id="ARBA00022741"/>
    </source>
</evidence>
<dbReference type="SMART" id="SM00382">
    <property type="entry name" value="AAA"/>
    <property type="match status" value="1"/>
</dbReference>
<accession>A0ABT4ICF3</accession>
<dbReference type="EMBL" id="JAPTMY010000043">
    <property type="protein sequence ID" value="MCZ0859216.1"/>
    <property type="molecule type" value="Genomic_DNA"/>
</dbReference>
<comment type="caution">
    <text evidence="12">The sequence shown here is derived from an EMBL/GenBank/DDBJ whole genome shotgun (WGS) entry which is preliminary data.</text>
</comment>
<comment type="subcellular location">
    <subcellularLocation>
        <location evidence="1">Cell membrane</location>
        <topology evidence="1">Peripheral membrane protein</topology>
        <orientation evidence="1">Cytoplasmic side</orientation>
    </subcellularLocation>
</comment>
<evidence type="ECO:0000313" key="13">
    <source>
        <dbReference type="Proteomes" id="UP001072034"/>
    </source>
</evidence>
<name>A0ABT4ICF3_9ACTO</name>
<dbReference type="InterPro" id="IPR027417">
    <property type="entry name" value="P-loop_NTPase"/>
</dbReference>
<keyword evidence="13" id="KW-1185">Reference proteome</keyword>
<dbReference type="PANTHER" id="PTHR42711">
    <property type="entry name" value="ABC TRANSPORTER ATP-BINDING PROTEIN"/>
    <property type="match status" value="1"/>
</dbReference>
<dbReference type="PROSITE" id="PS00211">
    <property type="entry name" value="ABC_TRANSPORTER_1"/>
    <property type="match status" value="1"/>
</dbReference>
<evidence type="ECO:0000256" key="1">
    <source>
        <dbReference type="ARBA" id="ARBA00004413"/>
    </source>
</evidence>
<protein>
    <submittedName>
        <fullName evidence="12">ATP-binding cassette domain-containing protein</fullName>
    </submittedName>
</protein>
<keyword evidence="4" id="KW-0547">Nucleotide-binding</keyword>
<evidence type="ECO:0000313" key="12">
    <source>
        <dbReference type="EMBL" id="MCZ0859216.1"/>
    </source>
</evidence>
<dbReference type="RefSeq" id="WP_268918480.1">
    <property type="nucleotide sequence ID" value="NZ_JAPTMY010000043.1"/>
</dbReference>
<dbReference type="InterPro" id="IPR005894">
    <property type="entry name" value="DrrA"/>
</dbReference>
<evidence type="ECO:0000256" key="2">
    <source>
        <dbReference type="ARBA" id="ARBA00022448"/>
    </source>
</evidence>
<evidence type="ECO:0000256" key="6">
    <source>
        <dbReference type="ARBA" id="ARBA00022967"/>
    </source>
</evidence>
<evidence type="ECO:0000259" key="11">
    <source>
        <dbReference type="PROSITE" id="PS50893"/>
    </source>
</evidence>
<evidence type="ECO:0000256" key="8">
    <source>
        <dbReference type="ARBA" id="ARBA00023251"/>
    </source>
</evidence>
<dbReference type="PANTHER" id="PTHR42711:SF19">
    <property type="entry name" value="DOXORUBICIN RESISTANCE ATP-BINDING PROTEIN DRRA"/>
    <property type="match status" value="1"/>
</dbReference>
<evidence type="ECO:0000256" key="9">
    <source>
        <dbReference type="ARBA" id="ARBA00049985"/>
    </source>
</evidence>
<evidence type="ECO:0000256" key="5">
    <source>
        <dbReference type="ARBA" id="ARBA00022840"/>
    </source>
</evidence>
<dbReference type="NCBIfam" id="TIGR01188">
    <property type="entry name" value="drrA"/>
    <property type="match status" value="1"/>
</dbReference>
<keyword evidence="6" id="KW-1278">Translocase</keyword>
<dbReference type="InterPro" id="IPR003439">
    <property type="entry name" value="ABC_transporter-like_ATP-bd"/>
</dbReference>
<sequence>MKMDVRAEGLVKTFGKTLALDGVDLAVPRGSVLGVLGPNGAGKTTLVRILATLSRPDSGTVRVAGCDAVRDPVAVRARIGLTGQYASVDEELTGQENLILIGRLLGLRPADSRARANDLLDRFGMQEASGRPVKTYSGGMRRRIDLALSLVGRPEVLFLDEPTTGLDPRSREDLWSIVRELRSDGMTVLLTTQYLEEADQLADRITVIDHGIVVAEGTPQELKRETGAQTLVVKASDPGRVGRLVQIVRDIHGSEPVVAPDGVTVTVPTDDPLMLSAIVRRLDADGIATDEVALRLPSLDDAFFALTGRPATERPANPPAIADSVEDVPA</sequence>
<keyword evidence="3" id="KW-1003">Cell membrane</keyword>
<dbReference type="SUPFAM" id="SSF52540">
    <property type="entry name" value="P-loop containing nucleoside triphosphate hydrolases"/>
    <property type="match status" value="1"/>
</dbReference>
<comment type="similarity">
    <text evidence="9">Belongs to the ABC transporter superfamily. Drug exporter-1 (DrugE1) (TC 3.A.1.105) family.</text>
</comment>
<dbReference type="Gene3D" id="3.40.50.300">
    <property type="entry name" value="P-loop containing nucleotide triphosphate hydrolases"/>
    <property type="match status" value="1"/>
</dbReference>
<gene>
    <name evidence="12" type="ORF">OHJ16_14330</name>
</gene>
<keyword evidence="5 12" id="KW-0067">ATP-binding</keyword>
<proteinExistence type="inferred from homology"/>